<evidence type="ECO:0000256" key="3">
    <source>
        <dbReference type="ARBA" id="ARBA00022676"/>
    </source>
</evidence>
<evidence type="ECO:0000256" key="9">
    <source>
        <dbReference type="ARBA" id="ARBA00023136"/>
    </source>
</evidence>
<reference evidence="11" key="4">
    <citation type="submission" date="2025-09" db="UniProtKB">
        <authorList>
            <consortium name="Ensembl"/>
        </authorList>
    </citation>
    <scope>IDENTIFICATION</scope>
</reference>
<keyword evidence="8 10" id="KW-0333">Golgi apparatus</keyword>
<dbReference type="Proteomes" id="UP000008144">
    <property type="component" value="Chromosome 3"/>
</dbReference>
<dbReference type="EC" id="2.4.1.-" evidence="10"/>
<evidence type="ECO:0000256" key="1">
    <source>
        <dbReference type="ARBA" id="ARBA00004323"/>
    </source>
</evidence>
<dbReference type="PANTHER" id="PTHR11214">
    <property type="entry name" value="BETA-1,3-N-ACETYLGLUCOSAMINYLTRANSFERASE"/>
    <property type="match status" value="1"/>
</dbReference>
<dbReference type="AlphaFoldDB" id="F7AUG3"/>
<dbReference type="GO" id="GO:0006493">
    <property type="term" value="P:protein O-linked glycosylation"/>
    <property type="evidence" value="ECO:0000318"/>
    <property type="project" value="GO_Central"/>
</dbReference>
<reference evidence="12" key="1">
    <citation type="journal article" date="2002" name="Science">
        <title>The draft genome of Ciona intestinalis: insights into chordate and vertebrate origins.</title>
        <authorList>
            <person name="Dehal P."/>
            <person name="Satou Y."/>
            <person name="Campbell R.K."/>
            <person name="Chapman J."/>
            <person name="Degnan B."/>
            <person name="De Tomaso A."/>
            <person name="Davidson B."/>
            <person name="Di Gregorio A."/>
            <person name="Gelpke M."/>
            <person name="Goodstein D.M."/>
            <person name="Harafuji N."/>
            <person name="Hastings K.E."/>
            <person name="Ho I."/>
            <person name="Hotta K."/>
            <person name="Huang W."/>
            <person name="Kawashima T."/>
            <person name="Lemaire P."/>
            <person name="Martinez D."/>
            <person name="Meinertzhagen I.A."/>
            <person name="Necula S."/>
            <person name="Nonaka M."/>
            <person name="Putnam N."/>
            <person name="Rash S."/>
            <person name="Saiga H."/>
            <person name="Satake M."/>
            <person name="Terry A."/>
            <person name="Yamada L."/>
            <person name="Wang H.G."/>
            <person name="Awazu S."/>
            <person name="Azumi K."/>
            <person name="Boore J."/>
            <person name="Branno M."/>
            <person name="Chin-Bow S."/>
            <person name="DeSantis R."/>
            <person name="Doyle S."/>
            <person name="Francino P."/>
            <person name="Keys D.N."/>
            <person name="Haga S."/>
            <person name="Hayashi H."/>
            <person name="Hino K."/>
            <person name="Imai K.S."/>
            <person name="Inaba K."/>
            <person name="Kano S."/>
            <person name="Kobayashi K."/>
            <person name="Kobayashi M."/>
            <person name="Lee B.I."/>
            <person name="Makabe K.W."/>
            <person name="Manohar C."/>
            <person name="Matassi G."/>
            <person name="Medina M."/>
            <person name="Mochizuki Y."/>
            <person name="Mount S."/>
            <person name="Morishita T."/>
            <person name="Miura S."/>
            <person name="Nakayama A."/>
            <person name="Nishizaka S."/>
            <person name="Nomoto H."/>
            <person name="Ohta F."/>
            <person name="Oishi K."/>
            <person name="Rigoutsos I."/>
            <person name="Sano M."/>
            <person name="Sasaki A."/>
            <person name="Sasakura Y."/>
            <person name="Shoguchi E."/>
            <person name="Shin-i T."/>
            <person name="Spagnuolo A."/>
            <person name="Stainier D."/>
            <person name="Suzuki M.M."/>
            <person name="Tassy O."/>
            <person name="Takatori N."/>
            <person name="Tokuoka M."/>
            <person name="Yagi K."/>
            <person name="Yoshizaki F."/>
            <person name="Wada S."/>
            <person name="Zhang C."/>
            <person name="Hyatt P.D."/>
            <person name="Larimer F."/>
            <person name="Detter C."/>
            <person name="Doggett N."/>
            <person name="Glavina T."/>
            <person name="Hawkins T."/>
            <person name="Richardson P."/>
            <person name="Lucas S."/>
            <person name="Kohara Y."/>
            <person name="Levine M."/>
            <person name="Satoh N."/>
            <person name="Rokhsar D.S."/>
        </authorList>
    </citation>
    <scope>NUCLEOTIDE SEQUENCE [LARGE SCALE GENOMIC DNA]</scope>
</reference>
<dbReference type="PANTHER" id="PTHR11214:SF283">
    <property type="entry name" value="N-ACETYLLACTOSAMINIDE BETA-1,3-N-ACETYLGLUCOSAMINYLTRANSFERASE 4-LIKE"/>
    <property type="match status" value="1"/>
</dbReference>
<evidence type="ECO:0000256" key="8">
    <source>
        <dbReference type="ARBA" id="ARBA00023034"/>
    </source>
</evidence>
<keyword evidence="6" id="KW-0735">Signal-anchor</keyword>
<dbReference type="GO" id="GO:0000139">
    <property type="term" value="C:Golgi membrane"/>
    <property type="evidence" value="ECO:0000318"/>
    <property type="project" value="GO_Central"/>
</dbReference>
<evidence type="ECO:0000256" key="6">
    <source>
        <dbReference type="ARBA" id="ARBA00022968"/>
    </source>
</evidence>
<keyword evidence="4" id="KW-0808">Transferase</keyword>
<dbReference type="InParanoid" id="F7AUG3"/>
<dbReference type="GO" id="GO:0016758">
    <property type="term" value="F:hexosyltransferase activity"/>
    <property type="evidence" value="ECO:0007669"/>
    <property type="project" value="InterPro"/>
</dbReference>
<comment type="similarity">
    <text evidence="2 10">Belongs to the glycosyltransferase 31 family.</text>
</comment>
<accession>F7AUG3</accession>
<organism evidence="11 12">
    <name type="scientific">Ciona intestinalis</name>
    <name type="common">Transparent sea squirt</name>
    <name type="synonym">Ascidia intestinalis</name>
    <dbReference type="NCBI Taxonomy" id="7719"/>
    <lineage>
        <taxon>Eukaryota</taxon>
        <taxon>Metazoa</taxon>
        <taxon>Chordata</taxon>
        <taxon>Tunicata</taxon>
        <taxon>Ascidiacea</taxon>
        <taxon>Phlebobranchia</taxon>
        <taxon>Cionidae</taxon>
        <taxon>Ciona</taxon>
    </lineage>
</organism>
<dbReference type="Pfam" id="PF01762">
    <property type="entry name" value="Galactosyl_T"/>
    <property type="match status" value="1"/>
</dbReference>
<keyword evidence="3 10" id="KW-0328">Glycosyltransferase</keyword>
<dbReference type="EMBL" id="EAAA01001810">
    <property type="status" value="NOT_ANNOTATED_CDS"/>
    <property type="molecule type" value="Genomic_DNA"/>
</dbReference>
<comment type="subcellular location">
    <subcellularLocation>
        <location evidence="1 10">Golgi apparatus membrane</location>
        <topology evidence="1 10">Single-pass type II membrane protein</topology>
    </subcellularLocation>
</comment>
<keyword evidence="12" id="KW-1185">Reference proteome</keyword>
<dbReference type="Ensembl" id="ENSCINT00000023607.2">
    <property type="protein sequence ID" value="ENSCINP00000023361.2"/>
    <property type="gene ID" value="ENSCING00000012540.2"/>
</dbReference>
<evidence type="ECO:0000313" key="11">
    <source>
        <dbReference type="Ensembl" id="ENSCINP00000023361.2"/>
    </source>
</evidence>
<dbReference type="GO" id="GO:0016757">
    <property type="term" value="F:glycosyltransferase activity"/>
    <property type="evidence" value="ECO:0000318"/>
    <property type="project" value="GO_Central"/>
</dbReference>
<reference evidence="11" key="2">
    <citation type="journal article" date="2008" name="Genome Biol.">
        <title>Improved genome assembly and evidence-based global gene model set for the chordate Ciona intestinalis: new insight into intron and operon populations.</title>
        <authorList>
            <person name="Satou Y."/>
            <person name="Mineta K."/>
            <person name="Ogasawara M."/>
            <person name="Sasakura Y."/>
            <person name="Shoguchi E."/>
            <person name="Ueno K."/>
            <person name="Yamada L."/>
            <person name="Matsumoto J."/>
            <person name="Wasserscheid J."/>
            <person name="Dewar K."/>
            <person name="Wiley G.B."/>
            <person name="Macmil S.L."/>
            <person name="Roe B.A."/>
            <person name="Zeller R.W."/>
            <person name="Hastings K.E."/>
            <person name="Lemaire P."/>
            <person name="Lindquist E."/>
            <person name="Endo T."/>
            <person name="Hotta K."/>
            <person name="Inaba K."/>
        </authorList>
    </citation>
    <scope>NUCLEOTIDE SEQUENCE [LARGE SCALE GENOMIC DNA]</scope>
    <source>
        <strain evidence="11">wild type</strain>
    </source>
</reference>
<evidence type="ECO:0000256" key="4">
    <source>
        <dbReference type="ARBA" id="ARBA00022679"/>
    </source>
</evidence>
<keyword evidence="5" id="KW-0812">Transmembrane</keyword>
<sequence>TEVFTTISPTIIQSRKKKFRYLTQPIEPKHHGNINDTRCLKLKESTTVSLVNFVVSSAPNFFPRQIIRETSGSISFVNGLSIKHVFVVGKSTDENTNLKIINEAEEHGDVLFYDYPDNYLNLVYKTLALLQWASENLSMQTIISKTDDDVAVDFFQLSRNLEEILDEVVQNVTASTDEHEKRKNIFENVPVICGVTYKTGERPLRDIHNKNYASIEEYAASTYPTHCGGPMYVVPVTMASRIYGLT</sequence>
<reference evidence="11" key="3">
    <citation type="submission" date="2025-08" db="UniProtKB">
        <authorList>
            <consortium name="Ensembl"/>
        </authorList>
    </citation>
    <scope>IDENTIFICATION</scope>
</reference>
<name>F7AUG3_CIOIN</name>
<dbReference type="GeneTree" id="ENSGT00940000163442"/>
<evidence type="ECO:0000256" key="7">
    <source>
        <dbReference type="ARBA" id="ARBA00022989"/>
    </source>
</evidence>
<dbReference type="InterPro" id="IPR002659">
    <property type="entry name" value="Glyco_trans_31"/>
</dbReference>
<evidence type="ECO:0000256" key="5">
    <source>
        <dbReference type="ARBA" id="ARBA00022692"/>
    </source>
</evidence>
<keyword evidence="7" id="KW-1133">Transmembrane helix</keyword>
<protein>
    <recommendedName>
        <fullName evidence="10">Hexosyltransferase</fullName>
        <ecNumber evidence="10">2.4.1.-</ecNumber>
    </recommendedName>
</protein>
<evidence type="ECO:0000256" key="2">
    <source>
        <dbReference type="ARBA" id="ARBA00008661"/>
    </source>
</evidence>
<evidence type="ECO:0000313" key="12">
    <source>
        <dbReference type="Proteomes" id="UP000008144"/>
    </source>
</evidence>
<evidence type="ECO:0000256" key="10">
    <source>
        <dbReference type="RuleBase" id="RU363063"/>
    </source>
</evidence>
<keyword evidence="9" id="KW-0472">Membrane</keyword>
<dbReference type="STRING" id="7719.ENSCINP00000023361"/>
<dbReference type="HOGENOM" id="CLU_036849_4_0_1"/>
<proteinExistence type="inferred from homology"/>